<proteinExistence type="predicted"/>
<comment type="caution">
    <text evidence="1">The sequence shown here is derived from an EMBL/GenBank/DDBJ whole genome shotgun (WGS) entry which is preliminary data.</text>
</comment>
<organism evidence="1 2">
    <name type="scientific">Megasphaera hominis</name>
    <dbReference type="NCBI Taxonomy" id="159836"/>
    <lineage>
        <taxon>Bacteria</taxon>
        <taxon>Bacillati</taxon>
        <taxon>Bacillota</taxon>
        <taxon>Negativicutes</taxon>
        <taxon>Veillonellales</taxon>
        <taxon>Veillonellaceae</taxon>
        <taxon>Megasphaera</taxon>
    </lineage>
</organism>
<gene>
    <name evidence="1" type="ORF">H8J70_10960</name>
</gene>
<name>A0ABR6VLT9_9FIRM</name>
<reference evidence="1 2" key="1">
    <citation type="submission" date="2020-08" db="EMBL/GenBank/DDBJ databases">
        <authorList>
            <person name="Liu C."/>
            <person name="Sun Q."/>
        </authorList>
    </citation>
    <scope>NUCLEOTIDE SEQUENCE [LARGE SCALE GENOMIC DNA]</scope>
    <source>
        <strain evidence="1 2">NSJ-59</strain>
    </source>
</reference>
<evidence type="ECO:0000313" key="2">
    <source>
        <dbReference type="Proteomes" id="UP000606870"/>
    </source>
</evidence>
<protein>
    <submittedName>
        <fullName evidence="1">Uncharacterized protein</fullName>
    </submittedName>
</protein>
<evidence type="ECO:0000313" key="1">
    <source>
        <dbReference type="EMBL" id="MBC3537759.1"/>
    </source>
</evidence>
<dbReference type="RefSeq" id="WP_186504333.1">
    <property type="nucleotide sequence ID" value="NZ_JACOGK010000040.1"/>
</dbReference>
<sequence length="120" mass="13413">MIPALVGLGILIGSVLVVANWKGILDWLTDFIPKLKSAWAKVKPNVPYAAVIVGDLIVEGVSRMAGIMHRMYYKEDGKWIEETTTRKVDASEVPAHIRCKFENQEADITKDMEDTLQLTV</sequence>
<accession>A0ABR6VLT9</accession>
<dbReference type="Proteomes" id="UP000606870">
    <property type="component" value="Unassembled WGS sequence"/>
</dbReference>
<keyword evidence="2" id="KW-1185">Reference proteome</keyword>
<dbReference type="EMBL" id="JACOGK010000040">
    <property type="protein sequence ID" value="MBC3537759.1"/>
    <property type="molecule type" value="Genomic_DNA"/>
</dbReference>